<evidence type="ECO:0000259" key="1">
    <source>
        <dbReference type="Pfam" id="PF13946"/>
    </source>
</evidence>
<dbReference type="Gene3D" id="1.10.3130.20">
    <property type="entry name" value="Phycobilisome linker domain"/>
    <property type="match status" value="1"/>
</dbReference>
<accession>A0A382X1U4</accession>
<feature type="non-terminal residue" evidence="2">
    <location>
        <position position="1"/>
    </location>
</feature>
<dbReference type="EMBL" id="UINC01164214">
    <property type="protein sequence ID" value="SVD64943.1"/>
    <property type="molecule type" value="Genomic_DNA"/>
</dbReference>
<evidence type="ECO:0000313" key="2">
    <source>
        <dbReference type="EMBL" id="SVD64943.1"/>
    </source>
</evidence>
<dbReference type="InterPro" id="IPR025282">
    <property type="entry name" value="DUF4214"/>
</dbReference>
<protein>
    <recommendedName>
        <fullName evidence="1">DUF4214 domain-containing protein</fullName>
    </recommendedName>
</protein>
<sequence>KIIDVNQEEAFLIMTDIKNYPKMLPKNIISVNIMNQTDNSVLAEYEVTEHGIRSKLLASHTMYPYDKHVIEVMDGDAKGTKLIQDFTTINASNIEPPECINRDFDEDLDIDLDDMISCKKFAMKDFGDCLFLDKCTKIDSQVELNLEGLLSPFSYLPKGNLDHASDTVITSFTNYMEIKTKNEKIIDDLYREILLRPADTGALEDWGSLLDTGTMTVDEIRTEILNSDEKKSLLTPLEMKTVEELDDETKKIIDDLYREILLRPADTGALEDW</sequence>
<feature type="non-terminal residue" evidence="2">
    <location>
        <position position="273"/>
    </location>
</feature>
<gene>
    <name evidence="2" type="ORF">METZ01_LOCUS417797</name>
</gene>
<feature type="domain" description="DUF4214" evidence="1">
    <location>
        <begin position="171"/>
        <end position="232"/>
    </location>
</feature>
<proteinExistence type="predicted"/>
<reference evidence="2" key="1">
    <citation type="submission" date="2018-05" db="EMBL/GenBank/DDBJ databases">
        <authorList>
            <person name="Lanie J.A."/>
            <person name="Ng W.-L."/>
            <person name="Kazmierczak K.M."/>
            <person name="Andrzejewski T.M."/>
            <person name="Davidsen T.M."/>
            <person name="Wayne K.J."/>
            <person name="Tettelin H."/>
            <person name="Glass J.I."/>
            <person name="Rusch D."/>
            <person name="Podicherti R."/>
            <person name="Tsui H.-C.T."/>
            <person name="Winkler M.E."/>
        </authorList>
    </citation>
    <scope>NUCLEOTIDE SEQUENCE</scope>
</reference>
<dbReference type="Pfam" id="PF13946">
    <property type="entry name" value="DUF4214"/>
    <property type="match status" value="1"/>
</dbReference>
<name>A0A382X1U4_9ZZZZ</name>
<dbReference type="AlphaFoldDB" id="A0A382X1U4"/>
<dbReference type="InterPro" id="IPR038255">
    <property type="entry name" value="PBS_linker_sf"/>
</dbReference>
<organism evidence="2">
    <name type="scientific">marine metagenome</name>
    <dbReference type="NCBI Taxonomy" id="408172"/>
    <lineage>
        <taxon>unclassified sequences</taxon>
        <taxon>metagenomes</taxon>
        <taxon>ecological metagenomes</taxon>
    </lineage>
</organism>